<dbReference type="InterPro" id="IPR058511">
    <property type="entry name" value="DUF8198"/>
</dbReference>
<protein>
    <recommendedName>
        <fullName evidence="1">DUF8198 domain-containing protein</fullName>
    </recommendedName>
</protein>
<dbReference type="EMBL" id="AFJL02000076">
    <property type="protein sequence ID" value="EMY05690.1"/>
    <property type="molecule type" value="Genomic_DNA"/>
</dbReference>
<dbReference type="Pfam" id="PF26621">
    <property type="entry name" value="DUF8198"/>
    <property type="match status" value="1"/>
</dbReference>
<accession>A0A829D984</accession>
<proteinExistence type="predicted"/>
<organism evidence="2 3">
    <name type="scientific">Leptospira interrogans str. 2002000626</name>
    <dbReference type="NCBI Taxonomy" id="996803"/>
    <lineage>
        <taxon>Bacteria</taxon>
        <taxon>Pseudomonadati</taxon>
        <taxon>Spirochaetota</taxon>
        <taxon>Spirochaetia</taxon>
        <taxon>Leptospirales</taxon>
        <taxon>Leptospiraceae</taxon>
        <taxon>Leptospira</taxon>
    </lineage>
</organism>
<dbReference type="Proteomes" id="UP000012329">
    <property type="component" value="Unassembled WGS sequence"/>
</dbReference>
<evidence type="ECO:0000313" key="3">
    <source>
        <dbReference type="Proteomes" id="UP000012329"/>
    </source>
</evidence>
<name>A0A829D984_LEPIR</name>
<dbReference type="NCBIfam" id="NF047641">
    <property type="entry name" value="FFLEE_fam"/>
    <property type="match status" value="1"/>
</dbReference>
<feature type="domain" description="DUF8198" evidence="1">
    <location>
        <begin position="6"/>
        <end position="199"/>
    </location>
</feature>
<dbReference type="AlphaFoldDB" id="A0A829D984"/>
<evidence type="ECO:0000259" key="1">
    <source>
        <dbReference type="Pfam" id="PF26621"/>
    </source>
</evidence>
<comment type="caution">
    <text evidence="2">The sequence shown here is derived from an EMBL/GenBank/DDBJ whole genome shotgun (WGS) entry which is preliminary data.</text>
</comment>
<sequence length="229" mass="27117">MSDLTNKKLKAARAEVVRAQVERFRVFYASYFHLEETIPMVEYFFEKIYNLEGREVWLHLAMDTYQKVKGMLKETSRENIEYLIELNNLTEEMDTIFAKHLVDGGWDGKRLSREEYDFYYSQMGHYEERMRQLEIVLRNLKVFYELAHKPISAYLIKPAKFMASLLGVSTLFQSVEEAYNATLPVSSNIFNSFYEEVKKGKRNIFKLYLEKVEKKHESTSQTTFGERAS</sequence>
<reference evidence="2 3" key="1">
    <citation type="submission" date="2013-02" db="EMBL/GenBank/DDBJ databases">
        <authorList>
            <person name="Harkins D.M."/>
            <person name="Durkin A.S."/>
            <person name="Brinkac L.M."/>
            <person name="Haft D.H."/>
            <person name="Selengut J.D."/>
            <person name="Sanka R."/>
            <person name="DePew J."/>
            <person name="Purushe J."/>
            <person name="Whelen A.C."/>
            <person name="Vinetz J.M."/>
            <person name="Sutton G.G."/>
            <person name="Nierman W.C."/>
            <person name="Fouts D.E."/>
        </authorList>
    </citation>
    <scope>NUCLEOTIDE SEQUENCE [LARGE SCALE GENOMIC DNA]</scope>
    <source>
        <strain evidence="2 3">2002000626</strain>
    </source>
</reference>
<evidence type="ECO:0000313" key="2">
    <source>
        <dbReference type="EMBL" id="EMY05690.1"/>
    </source>
</evidence>
<gene>
    <name evidence="2" type="ORF">LEP1GSC029_2712</name>
</gene>
<dbReference type="InterPro" id="IPR058063">
    <property type="entry name" value="FFLEE_fam"/>
</dbReference>